<name>A0A1I8B305_MELHA</name>
<comment type="catalytic activity">
    <reaction evidence="6">
        <text>N-acetyl-alpha-D-glucosamine 1-phosphate + UTP + H(+) = UDP-N-acetyl-alpha-D-glucosamine + diphosphate</text>
        <dbReference type="Rhea" id="RHEA:13509"/>
        <dbReference type="ChEBI" id="CHEBI:15378"/>
        <dbReference type="ChEBI" id="CHEBI:33019"/>
        <dbReference type="ChEBI" id="CHEBI:46398"/>
        <dbReference type="ChEBI" id="CHEBI:57705"/>
        <dbReference type="ChEBI" id="CHEBI:57776"/>
        <dbReference type="EC" id="2.7.7.23"/>
    </reaction>
</comment>
<organism evidence="7 8">
    <name type="scientific">Meloidogyne hapla</name>
    <name type="common">Root-knot nematode worm</name>
    <dbReference type="NCBI Taxonomy" id="6305"/>
    <lineage>
        <taxon>Eukaryota</taxon>
        <taxon>Metazoa</taxon>
        <taxon>Ecdysozoa</taxon>
        <taxon>Nematoda</taxon>
        <taxon>Chromadorea</taxon>
        <taxon>Rhabditida</taxon>
        <taxon>Tylenchina</taxon>
        <taxon>Tylenchomorpha</taxon>
        <taxon>Tylenchoidea</taxon>
        <taxon>Meloidogynidae</taxon>
        <taxon>Meloidogyninae</taxon>
        <taxon>Meloidogyne</taxon>
    </lineage>
</organism>
<dbReference type="InterPro" id="IPR002618">
    <property type="entry name" value="UDPGP_fam"/>
</dbReference>
<keyword evidence="4" id="KW-0808">Transferase</keyword>
<keyword evidence="5" id="KW-0548">Nucleotidyltransferase</keyword>
<dbReference type="InterPro" id="IPR029044">
    <property type="entry name" value="Nucleotide-diphossugar_trans"/>
</dbReference>
<proteinExistence type="inferred from homology"/>
<evidence type="ECO:0000256" key="1">
    <source>
        <dbReference type="ARBA" id="ARBA00005208"/>
    </source>
</evidence>
<comment type="similarity">
    <text evidence="2">Belongs to the UDPGP type 1 family.</text>
</comment>
<dbReference type="AlphaFoldDB" id="A0A1I8B305"/>
<dbReference type="EC" id="2.7.7.23" evidence="3"/>
<reference evidence="8" key="1">
    <citation type="submission" date="2016-11" db="UniProtKB">
        <authorList>
            <consortium name="WormBaseParasite"/>
        </authorList>
    </citation>
    <scope>IDENTIFICATION</scope>
</reference>
<dbReference type="WBParaSite" id="MhA1_Contig1238.frz3.gene9">
    <property type="protein sequence ID" value="MhA1_Contig1238.frz3.gene9"/>
    <property type="gene ID" value="MhA1_Contig1238.frz3.gene9"/>
</dbReference>
<evidence type="ECO:0000256" key="5">
    <source>
        <dbReference type="ARBA" id="ARBA00022695"/>
    </source>
</evidence>
<evidence type="ECO:0000313" key="7">
    <source>
        <dbReference type="Proteomes" id="UP000095281"/>
    </source>
</evidence>
<sequence>MGIRDHLLLTQPKLLDYLNSLEEQNKDEFTEYLLKFNFDYLAEAFKSSQSSTLPSLEDITPIGSEIFVDRSQLTDIELDSLFNIGLKAISEGKVAALVLAGGQASRLGSARPKGVLQLGTGLQSKADSLLFIQAAQIRYLQDMARKNFPDSNKSIITWLIMTSRSTDGETRAHLKDVIEEAGLSLDQVIIFSQDELPAFSMDGEALLAEPYRLVTSPDGHGGLYNAIAPLIPLLEEKGVEFVQVYNVDNILCKVPDLYMVGSAIERGADCVAKVIEKINPSEAVGHVCLDKGKVRVLEYSEISLQLSEARDSSGKLLLCAGSISIHLLSISFLRIACLPENIKLMPLHAARKQINYLEIGEKNDLKNKEATAIKLERFVFDAFHHSKNFLVWQVLASEEFSPLKNANSAGKDCLTTCLADFNGINGKWIKEACFNILEKKKINKI</sequence>
<dbReference type="Gene3D" id="3.90.550.10">
    <property type="entry name" value="Spore Coat Polysaccharide Biosynthesis Protein SpsA, Chain A"/>
    <property type="match status" value="1"/>
</dbReference>
<dbReference type="PANTHER" id="PTHR11952">
    <property type="entry name" value="UDP- GLUCOSE PYROPHOSPHORYLASE"/>
    <property type="match status" value="1"/>
</dbReference>
<dbReference type="InterPro" id="IPR039741">
    <property type="entry name" value="UDP-sugar_pyrophosphorylase"/>
</dbReference>
<dbReference type="OMA" id="YFQVDNP"/>
<evidence type="ECO:0000313" key="8">
    <source>
        <dbReference type="WBParaSite" id="MhA1_Contig1238.frz3.gene9"/>
    </source>
</evidence>
<evidence type="ECO:0000256" key="4">
    <source>
        <dbReference type="ARBA" id="ARBA00022679"/>
    </source>
</evidence>
<evidence type="ECO:0000256" key="2">
    <source>
        <dbReference type="ARBA" id="ARBA00010401"/>
    </source>
</evidence>
<dbReference type="SUPFAM" id="SSF53448">
    <property type="entry name" value="Nucleotide-diphospho-sugar transferases"/>
    <property type="match status" value="1"/>
</dbReference>
<accession>A0A1I8B305</accession>
<evidence type="ECO:0000256" key="6">
    <source>
        <dbReference type="ARBA" id="ARBA00048493"/>
    </source>
</evidence>
<keyword evidence="7" id="KW-1185">Reference proteome</keyword>
<dbReference type="GO" id="GO:0003977">
    <property type="term" value="F:UDP-N-acetylglucosamine diphosphorylase activity"/>
    <property type="evidence" value="ECO:0007669"/>
    <property type="project" value="UniProtKB-EC"/>
</dbReference>
<dbReference type="Proteomes" id="UP000095281">
    <property type="component" value="Unplaced"/>
</dbReference>
<dbReference type="PANTHER" id="PTHR11952:SF2">
    <property type="entry name" value="LD24639P"/>
    <property type="match status" value="1"/>
</dbReference>
<dbReference type="Pfam" id="PF01704">
    <property type="entry name" value="UDPGP"/>
    <property type="match status" value="1"/>
</dbReference>
<comment type="pathway">
    <text evidence="1">Nucleotide-sugar biosynthesis; UDP-N-acetyl-alpha-D-glucosamine biosynthesis; UDP-N-acetyl-alpha-D-glucosamine from N-acetyl-alpha-D-glucosamine 1-phosphate: step 1/1.</text>
</comment>
<evidence type="ECO:0000256" key="3">
    <source>
        <dbReference type="ARBA" id="ARBA00012457"/>
    </source>
</evidence>
<protein>
    <recommendedName>
        <fullName evidence="3">UDP-N-acetylglucosamine diphosphorylase</fullName>
        <ecNumber evidence="3">2.7.7.23</ecNumber>
    </recommendedName>
</protein>